<dbReference type="Proteomes" id="UP000244928">
    <property type="component" value="Chromosome"/>
</dbReference>
<dbReference type="CDD" id="cd07821">
    <property type="entry name" value="PYR_PYL_RCAR_like"/>
    <property type="match status" value="1"/>
</dbReference>
<dbReference type="Gene3D" id="3.30.530.20">
    <property type="match status" value="1"/>
</dbReference>
<gene>
    <name evidence="1" type="ORF">A6035_13210</name>
</gene>
<dbReference type="InterPro" id="IPR019587">
    <property type="entry name" value="Polyketide_cyclase/dehydratase"/>
</dbReference>
<evidence type="ECO:0000313" key="1">
    <source>
        <dbReference type="EMBL" id="AWH93981.1"/>
    </source>
</evidence>
<proteinExistence type="predicted"/>
<protein>
    <submittedName>
        <fullName evidence="1">Polyketide cyclase</fullName>
    </submittedName>
</protein>
<dbReference type="SUPFAM" id="SSF55961">
    <property type="entry name" value="Bet v1-like"/>
    <property type="match status" value="1"/>
</dbReference>
<dbReference type="RefSeq" id="WP_167400793.1">
    <property type="nucleotide sequence ID" value="NZ_CP015449.1"/>
</dbReference>
<organism evidence="1 2">
    <name type="scientific">Dietzia lutea</name>
    <dbReference type="NCBI Taxonomy" id="546160"/>
    <lineage>
        <taxon>Bacteria</taxon>
        <taxon>Bacillati</taxon>
        <taxon>Actinomycetota</taxon>
        <taxon>Actinomycetes</taxon>
        <taxon>Mycobacteriales</taxon>
        <taxon>Dietziaceae</taxon>
        <taxon>Dietzia</taxon>
    </lineage>
</organism>
<dbReference type="InterPro" id="IPR023393">
    <property type="entry name" value="START-like_dom_sf"/>
</dbReference>
<evidence type="ECO:0000313" key="2">
    <source>
        <dbReference type="Proteomes" id="UP000244928"/>
    </source>
</evidence>
<dbReference type="AlphaFoldDB" id="A0A2S1RCN0"/>
<dbReference type="KEGG" id="dlu:A6035_13210"/>
<keyword evidence="2" id="KW-1185">Reference proteome</keyword>
<sequence length="166" mass="18434">MHPCEPVGLDYTATARFRFSNSVDIPATPAQLFEIFLDADAWPRWAGVITKVVWTSDPPHGVGTTRTVHMLGGLVGDEEFLAWETGRHMAFRFTACSLRAVRAFAEAYDIEPTDRGCRLTWTLALHGNAPTNLSLTVVRPVMNLLFRRFLRTLAALAAERYAGRAG</sequence>
<reference evidence="1 2" key="1">
    <citation type="submission" date="2016-04" db="EMBL/GenBank/DDBJ databases">
        <title>Complete genome sequence of Dietzia lutea YIM 80766T, a strain isolated from desert soil in Egypt.</title>
        <authorList>
            <person name="Zhao J."/>
            <person name="Hu B."/>
            <person name="Geng S."/>
            <person name="Nie Y."/>
            <person name="Tang Y."/>
        </authorList>
    </citation>
    <scope>NUCLEOTIDE SEQUENCE [LARGE SCALE GENOMIC DNA]</scope>
    <source>
        <strain evidence="1 2">YIM 80766</strain>
    </source>
</reference>
<accession>A0A2S1RCN0</accession>
<dbReference type="Pfam" id="PF10604">
    <property type="entry name" value="Polyketide_cyc2"/>
    <property type="match status" value="1"/>
</dbReference>
<dbReference type="EMBL" id="CP015449">
    <property type="protein sequence ID" value="AWH93981.1"/>
    <property type="molecule type" value="Genomic_DNA"/>
</dbReference>
<name>A0A2S1RCN0_9ACTN</name>